<evidence type="ECO:0000313" key="2">
    <source>
        <dbReference type="RefSeq" id="XP_075103948.1"/>
    </source>
</evidence>
<sequence>MKHGTSELSIGSLILLFYTFNLISNVLASIHEYKDEQFIPKSNAFFFHGGTEGLYASKSSSNASPDKPLEGKSFIRFEDIVFLRTKESADATNEMQSRTGLIETIILEVRDREKIGGAFAKSNALCCTPKLAQEKFCTVGEVMIQHNQDNPLWPLRIQTYFEGKNQEANMLPATVEINSTGMYYLYFMFCDPALKGTIIRGRTVWKNPDGYLPGRMVPLMTFYGLASLAYLVLGLFWFLKFVQFWKDVIQLHYQITAVIALGMSEMALWYFEYANLNATGSRPMVITIWAVTMTAVKKTLSRALLLVVSMGYGVVRPTLGGVTSKVYLLCLMYFIATGALELVEHLGSINDFSRKTKIYLVLPVVFLDASVILWIFSSLSKTLEKLQVDVWSKMMISIACMILPNRANMRKSMAKLDLYRKFTNSLAIFVLLSIAWVGYELYFNASDPLSELWRISWIIPAFWSLLAFSLLVVICILWAPSSNPTRYAYAGETEDDYDEEALSLTTGVRVMAGVRVISDSGTMLERKEKKGSASTEIISDQREDPEEDKRE</sequence>
<reference evidence="1" key="1">
    <citation type="journal article" date="2014" name="Nat. Commun.">
        <title>The tobacco genome sequence and its comparison with those of tomato and potato.</title>
        <authorList>
            <person name="Sierro N."/>
            <person name="Battey J.N."/>
            <person name="Ouadi S."/>
            <person name="Bakaher N."/>
            <person name="Bovet L."/>
            <person name="Willig A."/>
            <person name="Goepfert S."/>
            <person name="Peitsch M.C."/>
            <person name="Ivanov N.V."/>
        </authorList>
    </citation>
    <scope>NUCLEOTIDE SEQUENCE [LARGE SCALE GENOMIC DNA]</scope>
</reference>
<name>A0AC58U388_TOBAC</name>
<dbReference type="RefSeq" id="XP_075103948.1">
    <property type="nucleotide sequence ID" value="XM_075247847.1"/>
</dbReference>
<organism evidence="1 2">
    <name type="scientific">Nicotiana tabacum</name>
    <name type="common">Common tobacco</name>
    <dbReference type="NCBI Taxonomy" id="4097"/>
    <lineage>
        <taxon>Eukaryota</taxon>
        <taxon>Viridiplantae</taxon>
        <taxon>Streptophyta</taxon>
        <taxon>Embryophyta</taxon>
        <taxon>Tracheophyta</taxon>
        <taxon>Spermatophyta</taxon>
        <taxon>Magnoliopsida</taxon>
        <taxon>eudicotyledons</taxon>
        <taxon>Gunneridae</taxon>
        <taxon>Pentapetalae</taxon>
        <taxon>asterids</taxon>
        <taxon>lamiids</taxon>
        <taxon>Solanales</taxon>
        <taxon>Solanaceae</taxon>
        <taxon>Nicotianoideae</taxon>
        <taxon>Nicotianeae</taxon>
        <taxon>Nicotiana</taxon>
    </lineage>
</organism>
<gene>
    <name evidence="2" type="primary">LOC107773115</name>
</gene>
<keyword evidence="1" id="KW-1185">Reference proteome</keyword>
<dbReference type="Proteomes" id="UP000790787">
    <property type="component" value="Chromosome 24"/>
</dbReference>
<reference evidence="2" key="2">
    <citation type="submission" date="2025-08" db="UniProtKB">
        <authorList>
            <consortium name="RefSeq"/>
        </authorList>
    </citation>
    <scope>IDENTIFICATION</scope>
    <source>
        <tissue evidence="2">Leaf</tissue>
    </source>
</reference>
<evidence type="ECO:0000313" key="1">
    <source>
        <dbReference type="Proteomes" id="UP000790787"/>
    </source>
</evidence>
<accession>A0AC58U388</accession>
<proteinExistence type="predicted"/>
<protein>
    <submittedName>
        <fullName evidence="2">Uncharacterized protein LOC107773115 isoform X1</fullName>
    </submittedName>
</protein>